<dbReference type="PANTHER" id="PTHR43022">
    <property type="entry name" value="PROTEIN SMF"/>
    <property type="match status" value="1"/>
</dbReference>
<dbReference type="InterPro" id="IPR036388">
    <property type="entry name" value="WH-like_DNA-bd_sf"/>
</dbReference>
<dbReference type="InterPro" id="IPR057666">
    <property type="entry name" value="DrpA_SLOG"/>
</dbReference>
<evidence type="ECO:0000259" key="2">
    <source>
        <dbReference type="Pfam" id="PF02481"/>
    </source>
</evidence>
<accession>A0A944M8S5</accession>
<dbReference type="SUPFAM" id="SSF102405">
    <property type="entry name" value="MCP/YpsA-like"/>
    <property type="match status" value="1"/>
</dbReference>
<dbReference type="InterPro" id="IPR003488">
    <property type="entry name" value="DprA"/>
</dbReference>
<dbReference type="AlphaFoldDB" id="A0A944M8S5"/>
<dbReference type="EMBL" id="JAHHGM010000001">
    <property type="protein sequence ID" value="MBT2987443.1"/>
    <property type="molecule type" value="Genomic_DNA"/>
</dbReference>
<name>A0A944M8S5_9GAMM</name>
<reference evidence="4 5" key="1">
    <citation type="submission" date="2021-05" db="EMBL/GenBank/DDBJ databases">
        <title>Genetic and Functional Diversity in Clade A Lucinid endosymbionts from the Bahamas.</title>
        <authorList>
            <person name="Giani N.M."/>
            <person name="Engel A.S."/>
            <person name="Campbell B.J."/>
        </authorList>
    </citation>
    <scope>NUCLEOTIDE SEQUENCE [LARGE SCALE GENOMIC DNA]</scope>
    <source>
        <strain evidence="4">LUC16012Gg_MoonRockCtena</strain>
    </source>
</reference>
<feature type="domain" description="Smf/DprA SLOG" evidence="2">
    <location>
        <begin position="85"/>
        <end position="292"/>
    </location>
</feature>
<evidence type="ECO:0000259" key="3">
    <source>
        <dbReference type="Pfam" id="PF17782"/>
    </source>
</evidence>
<dbReference type="InterPro" id="IPR010994">
    <property type="entry name" value="RuvA_2-like"/>
</dbReference>
<dbReference type="InterPro" id="IPR041614">
    <property type="entry name" value="DprA_WH"/>
</dbReference>
<comment type="caution">
    <text evidence="4">The sequence shown here is derived from an EMBL/GenBank/DDBJ whole genome shotgun (WGS) entry which is preliminary data.</text>
</comment>
<sequence>MDRISGTPPSDTEAWLLVGLASGIGSRYFQRLLDHYGDPQAILGASRRELAELGIPHAAIDNLLRQDRSRIESSLAWLAQPNHQLLTLGDEAYPPLLRQIDAPPPLLFLMGDKTLLLQPQLAIVGSRNPTTTGIDNAREFARCLAAAGICITSGLAQGIDGAAHEGALKGGPTIAVMGTGPDRIYPALHKDLAHRIAEEALLITEFPPGIPAKAENFPRRNRIISGLALGTLVVEATLQSGSLITAKLSSEQGREVFAIPGSIHNPQARGCHALIRQGAKLVESAQDIIEELGSLFATLDTRGEPGTARQTALDFEADADYQLLDQALGYDPVSVDELIARTGLTAEAVSSMLLLLELEGHVSSAPGGYYCRVDRLTSRPSGRESI</sequence>
<dbReference type="Proteomes" id="UP000770889">
    <property type="component" value="Unassembled WGS sequence"/>
</dbReference>
<evidence type="ECO:0000256" key="1">
    <source>
        <dbReference type="ARBA" id="ARBA00006525"/>
    </source>
</evidence>
<dbReference type="Pfam" id="PF17782">
    <property type="entry name" value="WHD_DprA"/>
    <property type="match status" value="1"/>
</dbReference>
<dbReference type="PANTHER" id="PTHR43022:SF1">
    <property type="entry name" value="PROTEIN SMF"/>
    <property type="match status" value="1"/>
</dbReference>
<dbReference type="Gene3D" id="1.10.10.10">
    <property type="entry name" value="Winged helix-like DNA-binding domain superfamily/Winged helix DNA-binding domain"/>
    <property type="match status" value="1"/>
</dbReference>
<dbReference type="NCBIfam" id="TIGR00732">
    <property type="entry name" value="dprA"/>
    <property type="match status" value="1"/>
</dbReference>
<comment type="similarity">
    <text evidence="1">Belongs to the DprA/Smf family.</text>
</comment>
<dbReference type="Pfam" id="PF02481">
    <property type="entry name" value="DNA_processg_A"/>
    <property type="match status" value="1"/>
</dbReference>
<organism evidence="4 5">
    <name type="scientific">Candidatus Thiodiazotropha taylori</name>
    <dbReference type="NCBI Taxonomy" id="2792791"/>
    <lineage>
        <taxon>Bacteria</taxon>
        <taxon>Pseudomonadati</taxon>
        <taxon>Pseudomonadota</taxon>
        <taxon>Gammaproteobacteria</taxon>
        <taxon>Chromatiales</taxon>
        <taxon>Sedimenticolaceae</taxon>
        <taxon>Candidatus Thiodiazotropha</taxon>
    </lineage>
</organism>
<protein>
    <submittedName>
        <fullName evidence="4">DNA-processing protein DprA</fullName>
    </submittedName>
</protein>
<feature type="domain" description="DprA winged helix" evidence="3">
    <location>
        <begin position="313"/>
        <end position="368"/>
    </location>
</feature>
<evidence type="ECO:0000313" key="4">
    <source>
        <dbReference type="EMBL" id="MBT2987443.1"/>
    </source>
</evidence>
<dbReference type="SUPFAM" id="SSF47781">
    <property type="entry name" value="RuvA domain 2-like"/>
    <property type="match status" value="1"/>
</dbReference>
<gene>
    <name evidence="4" type="primary">dprA</name>
    <name evidence="4" type="ORF">KME65_00620</name>
</gene>
<dbReference type="Gene3D" id="3.40.50.450">
    <property type="match status" value="1"/>
</dbReference>
<evidence type="ECO:0000313" key="5">
    <source>
        <dbReference type="Proteomes" id="UP000770889"/>
    </source>
</evidence>
<proteinExistence type="inferred from homology"/>
<dbReference type="GO" id="GO:0009294">
    <property type="term" value="P:DNA-mediated transformation"/>
    <property type="evidence" value="ECO:0007669"/>
    <property type="project" value="InterPro"/>
</dbReference>